<accession>A0A8H3DUB0</accession>
<evidence type="ECO:0000313" key="2">
    <source>
        <dbReference type="Proteomes" id="UP000663843"/>
    </source>
</evidence>
<dbReference type="AlphaFoldDB" id="A0A8H3DUB0"/>
<name>A0A8H3DUB0_9AGAM</name>
<evidence type="ECO:0000313" key="1">
    <source>
        <dbReference type="EMBL" id="CAE6540984.1"/>
    </source>
</evidence>
<dbReference type="Proteomes" id="UP000663843">
    <property type="component" value="Unassembled WGS sequence"/>
</dbReference>
<proteinExistence type="predicted"/>
<dbReference type="EMBL" id="CAJMWT010010115">
    <property type="protein sequence ID" value="CAE6540984.1"/>
    <property type="molecule type" value="Genomic_DNA"/>
</dbReference>
<organism evidence="1 2">
    <name type="scientific">Rhizoctonia solani</name>
    <dbReference type="NCBI Taxonomy" id="456999"/>
    <lineage>
        <taxon>Eukaryota</taxon>
        <taxon>Fungi</taxon>
        <taxon>Dikarya</taxon>
        <taxon>Basidiomycota</taxon>
        <taxon>Agaricomycotina</taxon>
        <taxon>Agaricomycetes</taxon>
        <taxon>Cantharellales</taxon>
        <taxon>Ceratobasidiaceae</taxon>
        <taxon>Rhizoctonia</taxon>
    </lineage>
</organism>
<sequence>MLIPVSELLWGQPLERYANTYGILGAMRREIHGNNPRQLARAAVEKICYYAGSHEASLKPMDVVQKVSLEMLYAVFRMSHDPNTYDLFLSPGLASGCITLMAVKGDEKASPFRYEYGYLCFRILLFSLGASILTRLGDSHLKVVLKLMEDPRYANCAISDIFSAQTAQLLSERMFSATHEADCDWILGWESHLSHPRSAQIISRQKAKSLIDVLWEDRVDFLRAMRLTFTPVLAPLLFLNWRYACLENTSASANSDTFRRAREIHWRCLLVVTSNQDNPVRKITDCFCVSLRFHPGKRSTMFPKSQDSKEILEAYISRLTPTNLAMYDPLFAPTLPPLLDLVTPNFEISVEDLLPTLFGVTINRLWEVLRVDNCTYDDAILPIALTFEQIRVMFKLLREKYITRRTLALILEQLVQRSFLDLIASLFLSLDPDAEENTGKES</sequence>
<gene>
    <name evidence="1" type="ORF">RDB_LOCUS197147</name>
</gene>
<protein>
    <submittedName>
        <fullName evidence="1">Uncharacterized protein</fullName>
    </submittedName>
</protein>
<comment type="caution">
    <text evidence="1">The sequence shown here is derived from an EMBL/GenBank/DDBJ whole genome shotgun (WGS) entry which is preliminary data.</text>
</comment>
<reference evidence="1" key="1">
    <citation type="submission" date="2021-01" db="EMBL/GenBank/DDBJ databases">
        <authorList>
            <person name="Kaushik A."/>
        </authorList>
    </citation>
    <scope>NUCLEOTIDE SEQUENCE</scope>
    <source>
        <strain evidence="1">AG2-2IIIB</strain>
    </source>
</reference>